<proteinExistence type="inferred from homology"/>
<evidence type="ECO:0000256" key="8">
    <source>
        <dbReference type="RuleBase" id="RU000416"/>
    </source>
</evidence>
<dbReference type="PROSITE" id="PS00095">
    <property type="entry name" value="C5_MTASE_2"/>
    <property type="match status" value="1"/>
</dbReference>
<protein>
    <recommendedName>
        <fullName evidence="1">DNA (cytosine-5-)-methyltransferase</fullName>
        <ecNumber evidence="1">2.1.1.37</ecNumber>
    </recommendedName>
</protein>
<evidence type="ECO:0000313" key="10">
    <source>
        <dbReference type="Proteomes" id="UP000007102"/>
    </source>
</evidence>
<evidence type="ECO:0000313" key="9">
    <source>
        <dbReference type="EMBL" id="ADY73057.1"/>
    </source>
</evidence>
<evidence type="ECO:0000256" key="1">
    <source>
        <dbReference type="ARBA" id="ARBA00011975"/>
    </source>
</evidence>
<dbReference type="PRINTS" id="PR00105">
    <property type="entry name" value="C5METTRFRASE"/>
</dbReference>
<dbReference type="CDD" id="cd00315">
    <property type="entry name" value="Cyt_C5_DNA_methylase"/>
    <property type="match status" value="1"/>
</dbReference>
<dbReference type="GO" id="GO:0009307">
    <property type="term" value="P:DNA restriction-modification system"/>
    <property type="evidence" value="ECO:0007669"/>
    <property type="project" value="UniProtKB-KW"/>
</dbReference>
<dbReference type="GO" id="GO:0003886">
    <property type="term" value="F:DNA (cytosine-5-)-methyltransferase activity"/>
    <property type="evidence" value="ECO:0007669"/>
    <property type="project" value="UniProtKB-EC"/>
</dbReference>
<dbReference type="InterPro" id="IPR029063">
    <property type="entry name" value="SAM-dependent_MTases_sf"/>
</dbReference>
<evidence type="ECO:0000256" key="4">
    <source>
        <dbReference type="ARBA" id="ARBA00022691"/>
    </source>
</evidence>
<reference evidence="10" key="2">
    <citation type="submission" date="2011-02" db="EMBL/GenBank/DDBJ databases">
        <title>The complete genome of Desulfurobacterium thermolithotrophum DSM 11699.</title>
        <authorList>
            <consortium name="US DOE Joint Genome Institute (JGI-PGF)"/>
            <person name="Lucas S."/>
            <person name="Copeland A."/>
            <person name="Lapidus A."/>
            <person name="Bruce D."/>
            <person name="Goodwin L."/>
            <person name="Pitluck S."/>
            <person name="Kyrpides N."/>
            <person name="Mavromatis K."/>
            <person name="Pagani I."/>
            <person name="Ivanova N."/>
            <person name="Mikhailova N."/>
            <person name="Daligault H."/>
            <person name="Detter J.C."/>
            <person name="Tapia R."/>
            <person name="Han C."/>
            <person name="Land M."/>
            <person name="Hauser L."/>
            <person name="Markowitz V."/>
            <person name="Cheng J.-F."/>
            <person name="Hugenholtz P."/>
            <person name="Woyke T."/>
            <person name="Wu D."/>
            <person name="Spring S."/>
            <person name="Brambilla E."/>
            <person name="Klenk H.-P."/>
            <person name="Eisen J.A."/>
        </authorList>
    </citation>
    <scope>NUCLEOTIDE SEQUENCE [LARGE SCALE GENOMIC DNA]</scope>
    <source>
        <strain evidence="10">DSM 11699 / BSA</strain>
    </source>
</reference>
<dbReference type="KEGG" id="dte:Dester_0402"/>
<dbReference type="PANTHER" id="PTHR10629">
    <property type="entry name" value="CYTOSINE-SPECIFIC METHYLTRANSFERASE"/>
    <property type="match status" value="1"/>
</dbReference>
<dbReference type="RefSeq" id="WP_013638015.1">
    <property type="nucleotide sequence ID" value="NC_015185.1"/>
</dbReference>
<dbReference type="InterPro" id="IPR031303">
    <property type="entry name" value="C5_meth_CS"/>
</dbReference>
<dbReference type="PANTHER" id="PTHR10629:SF52">
    <property type="entry name" value="DNA (CYTOSINE-5)-METHYLTRANSFERASE 1"/>
    <property type="match status" value="1"/>
</dbReference>
<gene>
    <name evidence="9" type="ordered locus">Dester_0402</name>
</gene>
<dbReference type="GO" id="GO:0032259">
    <property type="term" value="P:methylation"/>
    <property type="evidence" value="ECO:0007669"/>
    <property type="project" value="UniProtKB-KW"/>
</dbReference>
<keyword evidence="10" id="KW-1185">Reference proteome</keyword>
<dbReference type="AlphaFoldDB" id="F0S2I5"/>
<dbReference type="PROSITE" id="PS51679">
    <property type="entry name" value="SAM_MT_C5"/>
    <property type="match status" value="1"/>
</dbReference>
<keyword evidence="4 7" id="KW-0949">S-adenosyl-L-methionine</keyword>
<dbReference type="Gene3D" id="3.40.50.150">
    <property type="entry name" value="Vaccinia Virus protein VP39"/>
    <property type="match status" value="1"/>
</dbReference>
<evidence type="ECO:0000256" key="5">
    <source>
        <dbReference type="ARBA" id="ARBA00022747"/>
    </source>
</evidence>
<dbReference type="eggNOG" id="COG0270">
    <property type="taxonomic scope" value="Bacteria"/>
</dbReference>
<dbReference type="STRING" id="868864.Dester_0402"/>
<keyword evidence="2 7" id="KW-0489">Methyltransferase</keyword>
<comment type="catalytic activity">
    <reaction evidence="6">
        <text>a 2'-deoxycytidine in DNA + S-adenosyl-L-methionine = a 5-methyl-2'-deoxycytidine in DNA + S-adenosyl-L-homocysteine + H(+)</text>
        <dbReference type="Rhea" id="RHEA:13681"/>
        <dbReference type="Rhea" id="RHEA-COMP:11369"/>
        <dbReference type="Rhea" id="RHEA-COMP:11370"/>
        <dbReference type="ChEBI" id="CHEBI:15378"/>
        <dbReference type="ChEBI" id="CHEBI:57856"/>
        <dbReference type="ChEBI" id="CHEBI:59789"/>
        <dbReference type="ChEBI" id="CHEBI:85452"/>
        <dbReference type="ChEBI" id="CHEBI:85454"/>
        <dbReference type="EC" id="2.1.1.37"/>
    </reaction>
</comment>
<evidence type="ECO:0000256" key="3">
    <source>
        <dbReference type="ARBA" id="ARBA00022679"/>
    </source>
</evidence>
<keyword evidence="3 7" id="KW-0808">Transferase</keyword>
<evidence type="ECO:0000256" key="2">
    <source>
        <dbReference type="ARBA" id="ARBA00022603"/>
    </source>
</evidence>
<comment type="similarity">
    <text evidence="7 8">Belongs to the class I-like SAM-binding methyltransferase superfamily. C5-methyltransferase family.</text>
</comment>
<accession>F0S2I5</accession>
<dbReference type="Gene3D" id="3.90.120.10">
    <property type="entry name" value="DNA Methylase, subunit A, domain 2"/>
    <property type="match status" value="1"/>
</dbReference>
<dbReference type="EC" id="2.1.1.37" evidence="1"/>
<sequence length="342" mass="39692">MEIVSLFSGCGGLDLGFELAGFSIVWANDNDKDVWETYTRNFPGTYLDKRDLRVIPVSDIPDCVGIIGGPPCQSWSEAGNRKGIEDERGRLVLNYIDIISRKRPYFFLFENVAGILHRRHKKAFNLILTSLEKAGYDIYYKLIDTYDYLVPQNRKRVFIIGFRKDLQISYSFPKPFDRKKTLRDAIYDLKDNVVEPLEKNRHNPKVIVPNHEYYIGSFSSIYMSRNRVRSWNEPSFTIQASGRHAPIHPQANKMIKVSKDKYIFDPESPYPYRRLSVRECARIQTFPDDFIFVYEKLDAGYKMIGNAVPVKLAEILAVSIKETLRRKIGKERTKILLPLFLA</sequence>
<dbReference type="FunCoup" id="F0S2I5">
    <property type="interactions" value="35"/>
</dbReference>
<dbReference type="REBASE" id="33810">
    <property type="entry name" value="M.DthLII"/>
</dbReference>
<dbReference type="EMBL" id="CP002543">
    <property type="protein sequence ID" value="ADY73057.1"/>
    <property type="molecule type" value="Genomic_DNA"/>
</dbReference>
<dbReference type="OrthoDB" id="451520at2"/>
<dbReference type="HOGENOM" id="CLU_006958_2_1_0"/>
<dbReference type="GO" id="GO:0044027">
    <property type="term" value="P:negative regulation of gene expression via chromosomal CpG island methylation"/>
    <property type="evidence" value="ECO:0007669"/>
    <property type="project" value="TreeGrafter"/>
</dbReference>
<dbReference type="InterPro" id="IPR050390">
    <property type="entry name" value="C5-Methyltransferase"/>
</dbReference>
<dbReference type="Proteomes" id="UP000007102">
    <property type="component" value="Chromosome"/>
</dbReference>
<name>F0S2I5_DESTD</name>
<dbReference type="NCBIfam" id="TIGR00675">
    <property type="entry name" value="dcm"/>
    <property type="match status" value="1"/>
</dbReference>
<dbReference type="GO" id="GO:0003677">
    <property type="term" value="F:DNA binding"/>
    <property type="evidence" value="ECO:0007669"/>
    <property type="project" value="TreeGrafter"/>
</dbReference>
<evidence type="ECO:0000256" key="6">
    <source>
        <dbReference type="ARBA" id="ARBA00047422"/>
    </source>
</evidence>
<feature type="active site" evidence="7">
    <location>
        <position position="72"/>
    </location>
</feature>
<evidence type="ECO:0000256" key="7">
    <source>
        <dbReference type="PROSITE-ProRule" id="PRU01016"/>
    </source>
</evidence>
<dbReference type="InParanoid" id="F0S2I5"/>
<reference evidence="9 10" key="1">
    <citation type="journal article" date="2011" name="Stand. Genomic Sci.">
        <title>Complete genome sequence of the thermophilic sulfur-reducer Desulfurobacterium thermolithotrophum type strain (BSA(T)) from a deep-sea hydrothermal vent.</title>
        <authorList>
            <person name="Goker M."/>
            <person name="Daligault H."/>
            <person name="Mwirichia R."/>
            <person name="Lapidus A."/>
            <person name="Lucas S."/>
            <person name="Deshpande S."/>
            <person name="Pagani I."/>
            <person name="Tapia R."/>
            <person name="Cheng J.F."/>
            <person name="Goodwin L."/>
            <person name="Pitluck S."/>
            <person name="Liolios K."/>
            <person name="Ivanova N."/>
            <person name="Mavromatis K."/>
            <person name="Mikhailova N."/>
            <person name="Pati A."/>
            <person name="Chen A."/>
            <person name="Palaniappan K."/>
            <person name="Han C."/>
            <person name="Land M."/>
            <person name="Hauser L."/>
            <person name="Pan C."/>
            <person name="Brambilla E.M."/>
            <person name="Rohde M."/>
            <person name="Spring S."/>
            <person name="Sikorski J."/>
            <person name="Wirth R."/>
            <person name="Detter J.C."/>
            <person name="Woyke T."/>
            <person name="Bristow J."/>
            <person name="Eisen J.A."/>
            <person name="Markowitz V."/>
            <person name="Hugenholtz P."/>
            <person name="Kyrpides N.C."/>
            <person name="Klenk H.P."/>
        </authorList>
    </citation>
    <scope>NUCLEOTIDE SEQUENCE [LARGE SCALE GENOMIC DNA]</scope>
    <source>
        <strain evidence="10">DSM 11699 / BSA</strain>
    </source>
</reference>
<keyword evidence="5" id="KW-0680">Restriction system</keyword>
<organism evidence="9 10">
    <name type="scientific">Desulfurobacterium thermolithotrophum (strain DSM 11699 / BSA)</name>
    <dbReference type="NCBI Taxonomy" id="868864"/>
    <lineage>
        <taxon>Bacteria</taxon>
        <taxon>Pseudomonadati</taxon>
        <taxon>Aquificota</taxon>
        <taxon>Aquificia</taxon>
        <taxon>Desulfurobacteriales</taxon>
        <taxon>Desulfurobacteriaceae</taxon>
        <taxon>Desulfurobacterium</taxon>
    </lineage>
</organism>
<dbReference type="Pfam" id="PF00145">
    <property type="entry name" value="DNA_methylase"/>
    <property type="match status" value="1"/>
</dbReference>
<dbReference type="SUPFAM" id="SSF53335">
    <property type="entry name" value="S-adenosyl-L-methionine-dependent methyltransferases"/>
    <property type="match status" value="1"/>
</dbReference>
<dbReference type="InterPro" id="IPR001525">
    <property type="entry name" value="C5_MeTfrase"/>
</dbReference>